<reference evidence="10 11" key="1">
    <citation type="submission" date="2019-05" db="EMBL/GenBank/DDBJ databases">
        <title>Verrucobacter flavum gen. nov., sp. nov. a new member of the family Verrucomicrobiaceae.</title>
        <authorList>
            <person name="Szuroczki S."/>
            <person name="Abbaszade G."/>
            <person name="Szabo A."/>
            <person name="Felfoldi T."/>
            <person name="Schumann P."/>
            <person name="Boka K."/>
            <person name="Keki Z."/>
            <person name="Toumi M."/>
            <person name="Toth E."/>
        </authorList>
    </citation>
    <scope>NUCLEOTIDE SEQUENCE [LARGE SCALE GENOMIC DNA]</scope>
    <source>
        <strain evidence="10 11">MG-N-17</strain>
    </source>
</reference>
<dbReference type="PANTHER" id="PTHR31212">
    <property type="entry name" value="ALPHA-KETOGLUTARATE-DEPENDENT DIOXYGENASE ALKB HOMOLOG 3"/>
    <property type="match status" value="1"/>
</dbReference>
<dbReference type="GO" id="GO:0140097">
    <property type="term" value="F:catalytic activity, acting on DNA"/>
    <property type="evidence" value="ECO:0007669"/>
    <property type="project" value="UniProtKB-ARBA"/>
</dbReference>
<keyword evidence="5 10" id="KW-0223">Dioxygenase</keyword>
<dbReference type="InterPro" id="IPR027450">
    <property type="entry name" value="AlkB-like"/>
</dbReference>
<dbReference type="GO" id="GO:0016787">
    <property type="term" value="F:hydrolase activity"/>
    <property type="evidence" value="ECO:0007669"/>
    <property type="project" value="UniProtKB-ARBA"/>
</dbReference>
<protein>
    <submittedName>
        <fullName evidence="10">Alpha-ketoglutarate-dependent dioxygenase AlkB</fullName>
    </submittedName>
</protein>
<accession>A0A5R8KK72</accession>
<evidence type="ECO:0000256" key="7">
    <source>
        <dbReference type="ARBA" id="ARBA00023004"/>
    </source>
</evidence>
<dbReference type="GO" id="GO:0032451">
    <property type="term" value="F:demethylase activity"/>
    <property type="evidence" value="ECO:0007669"/>
    <property type="project" value="UniProtKB-ARBA"/>
</dbReference>
<evidence type="ECO:0000256" key="5">
    <source>
        <dbReference type="ARBA" id="ARBA00022964"/>
    </source>
</evidence>
<keyword evidence="6" id="KW-0560">Oxidoreductase</keyword>
<dbReference type="GO" id="GO:0006307">
    <property type="term" value="P:DNA alkylation repair"/>
    <property type="evidence" value="ECO:0007669"/>
    <property type="project" value="InterPro"/>
</dbReference>
<evidence type="ECO:0000256" key="4">
    <source>
        <dbReference type="ARBA" id="ARBA00022842"/>
    </source>
</evidence>
<dbReference type="InterPro" id="IPR005123">
    <property type="entry name" value="Oxoglu/Fe-dep_dioxygenase_dom"/>
</dbReference>
<dbReference type="Gene3D" id="2.60.120.590">
    <property type="entry name" value="Alpha-ketoglutarate-dependent dioxygenase AlkB-like"/>
    <property type="match status" value="1"/>
</dbReference>
<dbReference type="OrthoDB" id="190276at2"/>
<keyword evidence="8" id="KW-0234">DNA repair</keyword>
<dbReference type="AlphaFoldDB" id="A0A5R8KK72"/>
<dbReference type="FunFam" id="2.60.120.590:FF:000004">
    <property type="entry name" value="DNA oxidative demethylase ALKBH2"/>
    <property type="match status" value="1"/>
</dbReference>
<keyword evidence="3" id="KW-0227">DNA damage</keyword>
<feature type="domain" description="Fe2OG dioxygenase" evidence="9">
    <location>
        <begin position="105"/>
        <end position="202"/>
    </location>
</feature>
<keyword evidence="7" id="KW-0408">Iron</keyword>
<dbReference type="GO" id="GO:0016705">
    <property type="term" value="F:oxidoreductase activity, acting on paired donors, with incorporation or reduction of molecular oxygen"/>
    <property type="evidence" value="ECO:0007669"/>
    <property type="project" value="UniProtKB-ARBA"/>
</dbReference>
<evidence type="ECO:0000313" key="11">
    <source>
        <dbReference type="Proteomes" id="UP000306196"/>
    </source>
</evidence>
<organism evidence="10 11">
    <name type="scientific">Phragmitibacter flavus</name>
    <dbReference type="NCBI Taxonomy" id="2576071"/>
    <lineage>
        <taxon>Bacteria</taxon>
        <taxon>Pseudomonadati</taxon>
        <taxon>Verrucomicrobiota</taxon>
        <taxon>Verrucomicrobiia</taxon>
        <taxon>Verrucomicrobiales</taxon>
        <taxon>Verrucomicrobiaceae</taxon>
        <taxon>Phragmitibacter</taxon>
    </lineage>
</organism>
<keyword evidence="11" id="KW-1185">Reference proteome</keyword>
<gene>
    <name evidence="10" type="ORF">FEM03_03035</name>
</gene>
<evidence type="ECO:0000256" key="6">
    <source>
        <dbReference type="ARBA" id="ARBA00023002"/>
    </source>
</evidence>
<dbReference type="PANTHER" id="PTHR31212:SF4">
    <property type="entry name" value="ALPHA-KETOGLUTARATE-DEPENDENT DIOXYGENASE ALKB HOMOLOG 3"/>
    <property type="match status" value="1"/>
</dbReference>
<dbReference type="EMBL" id="VAUV01000002">
    <property type="protein sequence ID" value="TLD72345.1"/>
    <property type="molecule type" value="Genomic_DNA"/>
</dbReference>
<dbReference type="InterPro" id="IPR032854">
    <property type="entry name" value="ALKBH3"/>
</dbReference>
<evidence type="ECO:0000259" key="9">
    <source>
        <dbReference type="PROSITE" id="PS51471"/>
    </source>
</evidence>
<sequence length="202" mass="22571">MSGDLFGAADYSVNLLPSDGEVNYHGPIFGVDECGRLFEKLLAEVAWRHDEAVMFGKRIVTARKVAWYGNEGFKYTYSGTTKEALPWSDTLREIKAKVETLSGAKFNSCLLNLYHHGEEGMGWHSDDEKELARDAAIASVSLGAARKFCFKHKQSGERVDVGLENGSLLVMLGATQRYWLHRLPPSKRVKGARINLTFRLMA</sequence>
<keyword evidence="4" id="KW-0460">Magnesium</keyword>
<dbReference type="GO" id="GO:0046872">
    <property type="term" value="F:metal ion binding"/>
    <property type="evidence" value="ECO:0007669"/>
    <property type="project" value="UniProtKB-KW"/>
</dbReference>
<keyword evidence="2" id="KW-0479">Metal-binding</keyword>
<dbReference type="PROSITE" id="PS51471">
    <property type="entry name" value="FE2OG_OXY"/>
    <property type="match status" value="1"/>
</dbReference>
<dbReference type="Pfam" id="PF13532">
    <property type="entry name" value="2OG-FeII_Oxy_2"/>
    <property type="match status" value="1"/>
</dbReference>
<evidence type="ECO:0000256" key="8">
    <source>
        <dbReference type="ARBA" id="ARBA00023204"/>
    </source>
</evidence>
<dbReference type="SUPFAM" id="SSF51197">
    <property type="entry name" value="Clavaminate synthase-like"/>
    <property type="match status" value="1"/>
</dbReference>
<evidence type="ECO:0000256" key="2">
    <source>
        <dbReference type="ARBA" id="ARBA00022723"/>
    </source>
</evidence>
<dbReference type="Proteomes" id="UP000306196">
    <property type="component" value="Unassembled WGS sequence"/>
</dbReference>
<name>A0A5R8KK72_9BACT</name>
<comment type="cofactor">
    <cofactor evidence="1">
        <name>Fe(2+)</name>
        <dbReference type="ChEBI" id="CHEBI:29033"/>
    </cofactor>
</comment>
<proteinExistence type="predicted"/>
<dbReference type="GO" id="GO:0051213">
    <property type="term" value="F:dioxygenase activity"/>
    <property type="evidence" value="ECO:0007669"/>
    <property type="project" value="UniProtKB-KW"/>
</dbReference>
<evidence type="ECO:0000313" key="10">
    <source>
        <dbReference type="EMBL" id="TLD72345.1"/>
    </source>
</evidence>
<comment type="caution">
    <text evidence="10">The sequence shown here is derived from an EMBL/GenBank/DDBJ whole genome shotgun (WGS) entry which is preliminary data.</text>
</comment>
<dbReference type="InterPro" id="IPR037151">
    <property type="entry name" value="AlkB-like_sf"/>
</dbReference>
<dbReference type="RefSeq" id="WP_138084701.1">
    <property type="nucleotide sequence ID" value="NZ_VAUV01000002.1"/>
</dbReference>
<evidence type="ECO:0000256" key="1">
    <source>
        <dbReference type="ARBA" id="ARBA00001954"/>
    </source>
</evidence>
<evidence type="ECO:0000256" key="3">
    <source>
        <dbReference type="ARBA" id="ARBA00022763"/>
    </source>
</evidence>